<organism evidence="2 3">
    <name type="scientific">Saguinus oedipus</name>
    <name type="common">Cotton-top tamarin</name>
    <name type="synonym">Oedipomidas oedipus</name>
    <dbReference type="NCBI Taxonomy" id="9490"/>
    <lineage>
        <taxon>Eukaryota</taxon>
        <taxon>Metazoa</taxon>
        <taxon>Chordata</taxon>
        <taxon>Craniata</taxon>
        <taxon>Vertebrata</taxon>
        <taxon>Euteleostomi</taxon>
        <taxon>Mammalia</taxon>
        <taxon>Eutheria</taxon>
        <taxon>Euarchontoglires</taxon>
        <taxon>Primates</taxon>
        <taxon>Haplorrhini</taxon>
        <taxon>Platyrrhini</taxon>
        <taxon>Cebidae</taxon>
        <taxon>Callitrichinae</taxon>
        <taxon>Saguinus</taxon>
    </lineage>
</organism>
<sequence>MVPRATQLPGHEDVGSSGGREEQEKQRGGEGKDRTPGPATLSRHMWAVRQELEAQQQGQGPFLCDGHVQVAVHCTWSRLYRLAFRRCRRPTDDAKILPNGG</sequence>
<name>A0ABQ9UIV3_SAGOE</name>
<reference evidence="2 3" key="1">
    <citation type="submission" date="2023-05" db="EMBL/GenBank/DDBJ databases">
        <title>B98-5 Cell Line De Novo Hybrid Assembly: An Optical Mapping Approach.</title>
        <authorList>
            <person name="Kananen K."/>
            <person name="Auerbach J.A."/>
            <person name="Kautto E."/>
            <person name="Blachly J.S."/>
        </authorList>
    </citation>
    <scope>NUCLEOTIDE SEQUENCE [LARGE SCALE GENOMIC DNA]</scope>
    <source>
        <strain evidence="2">B95-8</strain>
        <tissue evidence="2">Cell line</tissue>
    </source>
</reference>
<evidence type="ECO:0000313" key="3">
    <source>
        <dbReference type="Proteomes" id="UP001266305"/>
    </source>
</evidence>
<dbReference type="EMBL" id="JASSZA010000012">
    <property type="protein sequence ID" value="KAK2097001.1"/>
    <property type="molecule type" value="Genomic_DNA"/>
</dbReference>
<keyword evidence="3" id="KW-1185">Reference proteome</keyword>
<evidence type="ECO:0000256" key="1">
    <source>
        <dbReference type="SAM" id="MobiDB-lite"/>
    </source>
</evidence>
<gene>
    <name evidence="2" type="ORF">P7K49_026035</name>
</gene>
<evidence type="ECO:0000313" key="2">
    <source>
        <dbReference type="EMBL" id="KAK2097001.1"/>
    </source>
</evidence>
<protein>
    <submittedName>
        <fullName evidence="2">Uncharacterized protein</fullName>
    </submittedName>
</protein>
<proteinExistence type="predicted"/>
<feature type="region of interest" description="Disordered" evidence="1">
    <location>
        <begin position="1"/>
        <end position="41"/>
    </location>
</feature>
<dbReference type="Proteomes" id="UP001266305">
    <property type="component" value="Unassembled WGS sequence"/>
</dbReference>
<feature type="non-terminal residue" evidence="2">
    <location>
        <position position="101"/>
    </location>
</feature>
<comment type="caution">
    <text evidence="2">The sequence shown here is derived from an EMBL/GenBank/DDBJ whole genome shotgun (WGS) entry which is preliminary data.</text>
</comment>
<feature type="compositionally biased region" description="Basic and acidic residues" evidence="1">
    <location>
        <begin position="10"/>
        <end position="35"/>
    </location>
</feature>
<accession>A0ABQ9UIV3</accession>